<feature type="repeat" description="NHL" evidence="2">
    <location>
        <begin position="467"/>
        <end position="506"/>
    </location>
</feature>
<proteinExistence type="predicted"/>
<evidence type="ECO:0000256" key="3">
    <source>
        <dbReference type="SAM" id="MobiDB-lite"/>
    </source>
</evidence>
<comment type="caution">
    <text evidence="5">The sequence shown here is derived from an EMBL/GenBank/DDBJ whole genome shotgun (WGS) entry which is preliminary data.</text>
</comment>
<dbReference type="EMBL" id="JBEGDP010000001">
    <property type="protein sequence ID" value="MEQ7845649.1"/>
    <property type="molecule type" value="Genomic_DNA"/>
</dbReference>
<protein>
    <submittedName>
        <fullName evidence="5">SMP-30/gluconolactonase/LRE family protein</fullName>
    </submittedName>
</protein>
<feature type="repeat" description="NHL" evidence="2">
    <location>
        <begin position="828"/>
        <end position="871"/>
    </location>
</feature>
<keyword evidence="1" id="KW-0677">Repeat</keyword>
<dbReference type="Proteomes" id="UP001482520">
    <property type="component" value="Unassembled WGS sequence"/>
</dbReference>
<dbReference type="Pfam" id="PF01436">
    <property type="entry name" value="NHL"/>
    <property type="match status" value="6"/>
</dbReference>
<evidence type="ECO:0000256" key="2">
    <source>
        <dbReference type="PROSITE-ProRule" id="PRU00504"/>
    </source>
</evidence>
<feature type="region of interest" description="Disordered" evidence="3">
    <location>
        <begin position="1165"/>
        <end position="1225"/>
    </location>
</feature>
<dbReference type="PROSITE" id="PS51125">
    <property type="entry name" value="NHL"/>
    <property type="match status" value="10"/>
</dbReference>
<dbReference type="Pfam" id="PF08450">
    <property type="entry name" value="SGL"/>
    <property type="match status" value="1"/>
</dbReference>
<evidence type="ECO:0000256" key="1">
    <source>
        <dbReference type="ARBA" id="ARBA00022737"/>
    </source>
</evidence>
<feature type="repeat" description="NHL" evidence="2">
    <location>
        <begin position="786"/>
        <end position="823"/>
    </location>
</feature>
<accession>A0ABV1NT15</accession>
<reference evidence="5 6" key="1">
    <citation type="submission" date="2024-02" db="EMBL/GenBank/DDBJ databases">
        <title>Full genome sequence of Nocardioides kribbensis.</title>
        <authorList>
            <person name="Poletto B.L."/>
            <person name="Silva G."/>
            <person name="Galante D."/>
            <person name="Campos K.R."/>
            <person name="Santos M.B.N."/>
            <person name="Sacchi C.T."/>
        </authorList>
    </citation>
    <scope>NUCLEOTIDE SEQUENCE [LARGE SCALE GENOMIC DNA]</scope>
    <source>
        <strain evidence="5 6">O4R</strain>
    </source>
</reference>
<feature type="domain" description="SMP-30/Gluconolactonase/LRE-like region" evidence="4">
    <location>
        <begin position="169"/>
        <end position="371"/>
    </location>
</feature>
<dbReference type="InterPro" id="IPR011042">
    <property type="entry name" value="6-blade_b-propeller_TolB-like"/>
</dbReference>
<dbReference type="RefSeq" id="WP_349803356.1">
    <property type="nucleotide sequence ID" value="NZ_JBEGDP010000001.1"/>
</dbReference>
<dbReference type="PANTHER" id="PTHR24104">
    <property type="entry name" value="E3 UBIQUITIN-PROTEIN LIGASE NHLRC1-RELATED"/>
    <property type="match status" value="1"/>
</dbReference>
<dbReference type="Gene3D" id="2.120.10.30">
    <property type="entry name" value="TolB, C-terminal domain"/>
    <property type="match status" value="6"/>
</dbReference>
<feature type="repeat" description="NHL" evidence="2">
    <location>
        <begin position="1024"/>
        <end position="1063"/>
    </location>
</feature>
<dbReference type="SUPFAM" id="SSF101898">
    <property type="entry name" value="NHL repeat"/>
    <property type="match status" value="2"/>
</dbReference>
<dbReference type="InterPro" id="IPR050952">
    <property type="entry name" value="TRIM-NHL_E3_ligases"/>
</dbReference>
<dbReference type="Gene3D" id="2.40.10.500">
    <property type="match status" value="2"/>
</dbReference>
<dbReference type="PANTHER" id="PTHR24104:SF25">
    <property type="entry name" value="PROTEIN LIN-41"/>
    <property type="match status" value="1"/>
</dbReference>
<feature type="repeat" description="NHL" evidence="2">
    <location>
        <begin position="598"/>
        <end position="640"/>
    </location>
</feature>
<feature type="repeat" description="NHL" evidence="2">
    <location>
        <begin position="108"/>
        <end position="151"/>
    </location>
</feature>
<dbReference type="InterPro" id="IPR013783">
    <property type="entry name" value="Ig-like_fold"/>
</dbReference>
<feature type="repeat" description="NHL" evidence="2">
    <location>
        <begin position="975"/>
        <end position="1018"/>
    </location>
</feature>
<dbReference type="Gene3D" id="2.60.40.10">
    <property type="entry name" value="Immunoglobulins"/>
    <property type="match status" value="3"/>
</dbReference>
<evidence type="ECO:0000313" key="6">
    <source>
        <dbReference type="Proteomes" id="UP001482520"/>
    </source>
</evidence>
<dbReference type="SUPFAM" id="SSF63829">
    <property type="entry name" value="Calcium-dependent phosphotriesterase"/>
    <property type="match status" value="1"/>
</dbReference>
<dbReference type="Pfam" id="PF17957">
    <property type="entry name" value="Big_7"/>
    <property type="match status" value="1"/>
</dbReference>
<feature type="repeat" description="NHL" evidence="2">
    <location>
        <begin position="1165"/>
        <end position="1206"/>
    </location>
</feature>
<evidence type="ECO:0000259" key="4">
    <source>
        <dbReference type="Pfam" id="PF08450"/>
    </source>
</evidence>
<feature type="compositionally biased region" description="Low complexity" evidence="3">
    <location>
        <begin position="1215"/>
        <end position="1225"/>
    </location>
</feature>
<dbReference type="SUPFAM" id="SSF63825">
    <property type="entry name" value="YWTD domain"/>
    <property type="match status" value="2"/>
</dbReference>
<dbReference type="InterPro" id="IPR013658">
    <property type="entry name" value="SGL"/>
</dbReference>
<dbReference type="InterPro" id="IPR001258">
    <property type="entry name" value="NHL_repeat"/>
</dbReference>
<feature type="repeat" description="NHL" evidence="2">
    <location>
        <begin position="513"/>
        <end position="552"/>
    </location>
</feature>
<dbReference type="CDD" id="cd05819">
    <property type="entry name" value="NHL"/>
    <property type="match status" value="3"/>
</dbReference>
<keyword evidence="6" id="KW-1185">Reference proteome</keyword>
<feature type="repeat" description="NHL" evidence="2">
    <location>
        <begin position="563"/>
        <end position="593"/>
    </location>
</feature>
<organism evidence="5 6">
    <name type="scientific">Nocardioides kribbensis</name>
    <dbReference type="NCBI Taxonomy" id="305517"/>
    <lineage>
        <taxon>Bacteria</taxon>
        <taxon>Bacillati</taxon>
        <taxon>Actinomycetota</taxon>
        <taxon>Actinomycetes</taxon>
        <taxon>Propionibacteriales</taxon>
        <taxon>Nocardioidaceae</taxon>
        <taxon>Nocardioides</taxon>
    </lineage>
</organism>
<name>A0ABV1NT15_9ACTN</name>
<evidence type="ECO:0000313" key="5">
    <source>
        <dbReference type="EMBL" id="MEQ7845649.1"/>
    </source>
</evidence>
<sequence>MARHRIERQRTHGEQAVLIAAALLTLALVLTTCLALAASARGAEPAASAAPARLAAAAPPDFLGTLAGPSQAAMYPSGLEVDAVHDRLVVADTGRDRVLFYSRTGTKLGGFGTYGTEPGQMASPRDVAVDEAGDVYVADAENNRIQKFTATGTFLWQRGGLGTGNETLNTPIGVTWDAANDVLLVASTGQSLVKAWDADGVFRWKSPTGTALGAGGLRDVARGPDGRIWLTAYKQHQVKAYDVSAAGVWASTTPAVVLGDGVASGSGEGQLNFPYNTVWSADGDTIYVSDTGNGRIARWDLSGPTPQWLPPFGGRCSNHPQPCEDPPVDAGLFNHLRRVAVDADGAVYGADFWGGGLEVFSPAGASVRSIEGAEAPAPGFAEAYAVDVAPSGQVYVMDRLNHRIQRFRPDGTYVDRVGARGTQPATFSWPEGVTTGPDGSVWAVDTRGDRIERFAADLSPTGVPSYGSTGSETGRFNYPSNADVGADGVVWVADTRNHRLQTFDPASGTFATVGSQGAAPGQLQDPMGVAVTPSAVYVADTGNDRVQKLALDGTPLASFATGLLGPQGLEVAPDGSVWVADTGNSRLVHLSADLVDLGDGFGSRGNGDTQFFDPHDLAFGNDRMYVADTYNDRVQVFAAPGPVDPPQEPLSPVYRDQLSDPGGRAPVYPAGLAVVDGTWYVADSGGSRVVTLDPATGAVTPLTTTGLTDPRDLELDAADPTALWVTDTGGNRVVRLSRTGQQLGTIGGLTQPYGLANDATRVYVANTYANSVRALTRAGATAWTQTTCGGTAFSRPRDVGLADDGRVLVADTDNDRIVVLEAATGACVRTFGTRGTGAVQFKSPRSVTSDGAGGLWVADALNYRVQHLTATGGSLGATPVAAYGDGAQQFRSPHCVTRLPGTTEVAVCDTFNFRLAVYDGAGASPAYDRTVGGTGPTAGGFNGAFAVAYGPDGSLYAADWFNHRIQRFAPDGSYVSQWGGYGPQNGSLIFPRGLLVTAAGDVVVTDSENNRIDVFTAAGAFVRQVKPPAGTTLSRPHQTALDGSGGFWVADTNNNRVVHLASDGALLGTFPVTGAAAASRPEGVAVDADGTLLVSNTQNNRVERYSTAGTLLATVAASGTGSGQVRKPGGLLVTGTGADRRLHIADAGNDRVVVLDATGAVETAFGSTGSGSGQLEQPRGVAVDPTDGDLAVADYGNDRVSLWDPQGTPPPPDTTAPGVTLTSPAAGASLPAGSVAVTGTATDDTSVAGVTVAVQRADGSWLQASGAWGSARQELDATLAAPGSTSTGFSLSFVAGTAGGHTVSVTARDQAGNPATATRSFTVAGADTGAPDTVVTSPAQDAVVAPPTLSLTGTASDPAGGSGVASVTVLVKDRDTGLWLKADGSWGSTTAGAQRLADLAAPGAASTGWSLDVPLATGRYLVTARARDGAGNQDATPASRQVTVRASDSVAPDATVTSPAQGARVPLGAVPLRGGASDDTGVATVLLAVQDTVSKEWLRPDGSFGASYRTVTAVLAAPGATSTTWAFTFQPPLARTYAVTAIARDAAGNQDPTKPRSTFTVTP</sequence>
<gene>
    <name evidence="5" type="ORF">V6R90_00055</name>
</gene>